<protein>
    <submittedName>
        <fullName evidence="1">Uncharacterized protein</fullName>
    </submittedName>
</protein>
<dbReference type="EMBL" id="LR743504">
    <property type="protein sequence ID" value="CAA2100466.1"/>
    <property type="molecule type" value="Genomic_DNA"/>
</dbReference>
<accession>A0A679IKD2</accession>
<reference evidence="1" key="1">
    <citation type="submission" date="2019-12" db="EMBL/GenBank/DDBJ databases">
        <authorList>
            <person name="Cremers G."/>
        </authorList>
    </citation>
    <scope>NUCLEOTIDE SEQUENCE</scope>
    <source>
        <strain evidence="1">Mbul1</strain>
    </source>
</reference>
<evidence type="ECO:0000313" key="1">
    <source>
        <dbReference type="EMBL" id="CAA2100466.1"/>
    </source>
</evidence>
<sequence>MSSRYTITIEKPFIALGNKLRRRDYFNVSLTMPHTKGAEIGEIPGCW</sequence>
<name>A0A679IKD2_9HYPH</name>
<organism evidence="1">
    <name type="scientific">Methylobacterium bullatum</name>
    <dbReference type="NCBI Taxonomy" id="570505"/>
    <lineage>
        <taxon>Bacteria</taxon>
        <taxon>Pseudomonadati</taxon>
        <taxon>Pseudomonadota</taxon>
        <taxon>Alphaproteobacteria</taxon>
        <taxon>Hyphomicrobiales</taxon>
        <taxon>Methylobacteriaceae</taxon>
        <taxon>Methylobacterium</taxon>
    </lineage>
</organism>
<proteinExistence type="predicted"/>
<dbReference type="AlphaFoldDB" id="A0A679IKD2"/>
<gene>
    <name evidence="1" type="ORF">MBUL_00684</name>
</gene>